<dbReference type="InterPro" id="IPR019775">
    <property type="entry name" value="WD40_repeat_CS"/>
</dbReference>
<dbReference type="PANTHER" id="PTHR14221">
    <property type="entry name" value="WD REPEAT DOMAIN 44"/>
    <property type="match status" value="1"/>
</dbReference>
<dbReference type="Pfam" id="PF00400">
    <property type="entry name" value="WD40"/>
    <property type="match status" value="3"/>
</dbReference>
<evidence type="ECO:0000313" key="6">
    <source>
        <dbReference type="Proteomes" id="UP001558713"/>
    </source>
</evidence>
<dbReference type="InterPro" id="IPR020472">
    <property type="entry name" value="WD40_PAC1"/>
</dbReference>
<dbReference type="SMART" id="SM00320">
    <property type="entry name" value="WD40"/>
    <property type="match status" value="6"/>
</dbReference>
<evidence type="ECO:0000256" key="3">
    <source>
        <dbReference type="PROSITE-ProRule" id="PRU00221"/>
    </source>
</evidence>
<dbReference type="InterPro" id="IPR015943">
    <property type="entry name" value="WD40/YVTN_repeat-like_dom_sf"/>
</dbReference>
<dbReference type="PRINTS" id="PR00320">
    <property type="entry name" value="GPROTEINBRPT"/>
</dbReference>
<protein>
    <submittedName>
        <fullName evidence="5">COMPASS-like H3K4 histone methylase component WDR5A</fullName>
    </submittedName>
</protein>
<sequence length="914" mass="100947">MANRGGKNEKLERKKTMAMNWAGLGEVEDDDDNFFESSNRISNVVPLDLASSSDEEGEFDDCRISFSSSSSRAAPAPDMSPDYDIWMSAPGSITERRRRLLNGMGLESKKSKLGAISIQRVKNPTASECSGSRVVEEGVAEAKVDELAQNSPVDQQIRRSPTMSVLLVRSRSDSDIEATSAEKKRKDEMIGKTSKSRLTRTASAMGAPCARICPYFTPTQTSPPDALSSSKSQGQRNGVMLSSVVSNTCFSAFFLIKNLDTGKEFIVKEYGENGMWNRLSDLQTGKQLTMEEFEKSVGYSSVVKDLMRRENANSTIDFRKFNSYVSKSLRVSKKRGAALLKNIKGVAHSMSSSKISEKEKDPNGSSTSSPKAVDQKQDKNNDQTNQWVKVRHSGKSHKDLSALHMCQEIQAHQGGIWTMKFSPDSHLLASAGEDCAIHVWEVQECEIMSMNEGSLTPIHPSMSGSTDKSSTEGDAAEVAPEKKKKGKTSSMSRKGNQIPEYVHAPETVFSLSDKPICSFTGHLDDVLDLSWSRSQLLLSSSMDKTVRLWDIETQSCLKLFAHNDYVTCVQFNPLDEDYFISGSLDAKIRIWNISNRQVVEWNDLNEMVTAVCYTPDGQGAFVGSIKGNCRLYSAEDCKLDQTNQIDLQNKKKAQARKITAFQFSPINPSEVLVTSADSRIRILDGTELVQKFRGFKNTSSQMTASYTLDAKHIVCASEDSQVYVWKHEEPRLGITGRKTISMCTSYETFPCKDVSVAIPWHGVVKGEPPPTQIQSKRNPKKTSTTTTGPENATTCKKSGLPPLPKKNNENTADVGSEQHQEEDLMTQIPQNESENNTGESLKPGDSPSISLSSRISSWSWFDSSGSHGAHSHQPTAWGMVIVTATLKGQIRTYQNFGLPRRVSRQGSLFGHNTT</sequence>
<reference evidence="5 6" key="1">
    <citation type="submission" date="2024-04" db="EMBL/GenBank/DDBJ databases">
        <title>Genome assembly C_amara_ONT_v2.</title>
        <authorList>
            <person name="Yant L."/>
            <person name="Moore C."/>
            <person name="Slenker M."/>
        </authorList>
    </citation>
    <scope>NUCLEOTIDE SEQUENCE [LARGE SCALE GENOMIC DNA]</scope>
    <source>
        <tissue evidence="5">Leaf</tissue>
    </source>
</reference>
<dbReference type="PROSITE" id="PS50082">
    <property type="entry name" value="WD_REPEATS_2"/>
    <property type="match status" value="3"/>
</dbReference>
<dbReference type="PROSITE" id="PS50294">
    <property type="entry name" value="WD_REPEATS_REGION"/>
    <property type="match status" value="3"/>
</dbReference>
<organism evidence="5 6">
    <name type="scientific">Cardamine amara subsp. amara</name>
    <dbReference type="NCBI Taxonomy" id="228776"/>
    <lineage>
        <taxon>Eukaryota</taxon>
        <taxon>Viridiplantae</taxon>
        <taxon>Streptophyta</taxon>
        <taxon>Embryophyta</taxon>
        <taxon>Tracheophyta</taxon>
        <taxon>Spermatophyta</taxon>
        <taxon>Magnoliopsida</taxon>
        <taxon>eudicotyledons</taxon>
        <taxon>Gunneridae</taxon>
        <taxon>Pentapetalae</taxon>
        <taxon>rosids</taxon>
        <taxon>malvids</taxon>
        <taxon>Brassicales</taxon>
        <taxon>Brassicaceae</taxon>
        <taxon>Cardamineae</taxon>
        <taxon>Cardamine</taxon>
    </lineage>
</organism>
<feature type="compositionally biased region" description="Polar residues" evidence="4">
    <location>
        <begin position="827"/>
        <end position="839"/>
    </location>
</feature>
<proteinExistence type="predicted"/>
<feature type="region of interest" description="Disordered" evidence="4">
    <location>
        <begin position="763"/>
        <end position="852"/>
    </location>
</feature>
<feature type="region of interest" description="Disordered" evidence="4">
    <location>
        <begin position="174"/>
        <end position="198"/>
    </location>
</feature>
<feature type="compositionally biased region" description="Basic and acidic residues" evidence="4">
    <location>
        <begin position="174"/>
        <end position="190"/>
    </location>
</feature>
<dbReference type="PANTHER" id="PTHR14221:SF41">
    <property type="entry name" value="TRANSDUCIN_WD40 REPEAT-LIKE SUPERFAMILY PROTEIN"/>
    <property type="match status" value="1"/>
</dbReference>
<comment type="caution">
    <text evidence="5">The sequence shown here is derived from an EMBL/GenBank/DDBJ whole genome shotgun (WGS) entry which is preliminary data.</text>
</comment>
<evidence type="ECO:0000256" key="2">
    <source>
        <dbReference type="ARBA" id="ARBA00022737"/>
    </source>
</evidence>
<feature type="compositionally biased region" description="Low complexity" evidence="4">
    <location>
        <begin position="843"/>
        <end position="852"/>
    </location>
</feature>
<name>A0ABD1A2Z0_CARAN</name>
<feature type="region of interest" description="Disordered" evidence="4">
    <location>
        <begin position="460"/>
        <end position="497"/>
    </location>
</feature>
<dbReference type="Gene3D" id="2.130.10.10">
    <property type="entry name" value="YVTN repeat-like/Quinoprotein amine dehydrogenase"/>
    <property type="match status" value="2"/>
</dbReference>
<feature type="region of interest" description="Disordered" evidence="4">
    <location>
        <begin position="350"/>
        <end position="394"/>
    </location>
</feature>
<dbReference type="InterPro" id="IPR036322">
    <property type="entry name" value="WD40_repeat_dom_sf"/>
</dbReference>
<dbReference type="SUPFAM" id="SSF50978">
    <property type="entry name" value="WD40 repeat-like"/>
    <property type="match status" value="1"/>
</dbReference>
<accession>A0ABD1A2Z0</accession>
<evidence type="ECO:0000256" key="1">
    <source>
        <dbReference type="ARBA" id="ARBA00022574"/>
    </source>
</evidence>
<dbReference type="AlphaFoldDB" id="A0ABD1A2Z0"/>
<feature type="compositionally biased region" description="Polar residues" evidence="4">
    <location>
        <begin position="772"/>
        <end position="796"/>
    </location>
</feature>
<dbReference type="InterPro" id="IPR040324">
    <property type="entry name" value="WDR44/Dgr2"/>
</dbReference>
<dbReference type="Proteomes" id="UP001558713">
    <property type="component" value="Unassembled WGS sequence"/>
</dbReference>
<keyword evidence="2" id="KW-0677">Repeat</keyword>
<feature type="repeat" description="WD" evidence="3">
    <location>
        <begin position="409"/>
        <end position="450"/>
    </location>
</feature>
<dbReference type="FunFam" id="2.130.10.10:FF:000329">
    <property type="entry name" value="WD repeat-containing protein 44"/>
    <property type="match status" value="1"/>
</dbReference>
<dbReference type="EMBL" id="JBANAX010000722">
    <property type="protein sequence ID" value="KAL1195660.1"/>
    <property type="molecule type" value="Genomic_DNA"/>
</dbReference>
<keyword evidence="1 3" id="KW-0853">WD repeat</keyword>
<keyword evidence="6" id="KW-1185">Reference proteome</keyword>
<gene>
    <name evidence="5" type="ORF">V5N11_019686</name>
</gene>
<evidence type="ECO:0000256" key="4">
    <source>
        <dbReference type="SAM" id="MobiDB-lite"/>
    </source>
</evidence>
<dbReference type="PROSITE" id="PS00678">
    <property type="entry name" value="WD_REPEATS_1"/>
    <property type="match status" value="2"/>
</dbReference>
<feature type="repeat" description="WD" evidence="3">
    <location>
        <begin position="559"/>
        <end position="601"/>
    </location>
</feature>
<dbReference type="FunFam" id="2.130.10.10:FF:002011">
    <property type="entry name" value="Transducin/WD40 repeat-like superfamily protein"/>
    <property type="match status" value="1"/>
</dbReference>
<dbReference type="InterPro" id="IPR001680">
    <property type="entry name" value="WD40_rpt"/>
</dbReference>
<evidence type="ECO:0000313" key="5">
    <source>
        <dbReference type="EMBL" id="KAL1195660.1"/>
    </source>
</evidence>
<feature type="repeat" description="WD" evidence="3">
    <location>
        <begin position="519"/>
        <end position="559"/>
    </location>
</feature>